<comment type="caution">
    <text evidence="1">The sequence shown here is derived from an EMBL/GenBank/DDBJ whole genome shotgun (WGS) entry which is preliminary data.</text>
</comment>
<evidence type="ECO:0000313" key="2">
    <source>
        <dbReference type="Proteomes" id="UP001292216"/>
    </source>
</evidence>
<dbReference type="EMBL" id="JAYERP010000001">
    <property type="protein sequence ID" value="MEA3570647.1"/>
    <property type="molecule type" value="Genomic_DNA"/>
</dbReference>
<name>A0ABU5PLJ8_9BACL</name>
<reference evidence="1 2" key="1">
    <citation type="submission" date="2023-12" db="EMBL/GenBank/DDBJ databases">
        <title>Whole genome sequencing of Paenibacillus phoenicis isolated from the Phoenix Mars Lander spacecraft assembly facility.</title>
        <authorList>
            <person name="Garcia A."/>
            <person name="Venkateswaran K."/>
        </authorList>
    </citation>
    <scope>NUCLEOTIDE SEQUENCE [LARGE SCALE GENOMIC DNA]</scope>
    <source>
        <strain evidence="1 2">3PO2SA</strain>
    </source>
</reference>
<organism evidence="1 2">
    <name type="scientific">Paenibacillus phoenicis</name>
    <dbReference type="NCBI Taxonomy" id="554117"/>
    <lineage>
        <taxon>Bacteria</taxon>
        <taxon>Bacillati</taxon>
        <taxon>Bacillota</taxon>
        <taxon>Bacilli</taxon>
        <taxon>Bacillales</taxon>
        <taxon>Paenibacillaceae</taxon>
        <taxon>Paenibacillus</taxon>
    </lineage>
</organism>
<sequence>MRVDVRVFNRYRKQPFLPHYEMNAERPHETYVSAPVFVITEQRLENIIALESDELIRQHCREPILIFTDRKRVLAVDPQGYDYARYVCVIDYRTVESILKRI</sequence>
<protein>
    <submittedName>
        <fullName evidence="1">Uncharacterized protein</fullName>
    </submittedName>
</protein>
<evidence type="ECO:0000313" key="1">
    <source>
        <dbReference type="EMBL" id="MEA3570647.1"/>
    </source>
</evidence>
<keyword evidence="2" id="KW-1185">Reference proteome</keyword>
<dbReference type="Proteomes" id="UP001292216">
    <property type="component" value="Unassembled WGS sequence"/>
</dbReference>
<gene>
    <name evidence="1" type="ORF">U9M73_11620</name>
</gene>
<proteinExistence type="predicted"/>
<accession>A0ABU5PLJ8</accession>